<evidence type="ECO:0000259" key="1">
    <source>
        <dbReference type="Pfam" id="PF12146"/>
    </source>
</evidence>
<protein>
    <submittedName>
        <fullName evidence="2">Lysophospholipase, alpha-beta hydrolase superfamily</fullName>
    </submittedName>
</protein>
<dbReference type="Gene3D" id="3.40.50.1820">
    <property type="entry name" value="alpha/beta hydrolase"/>
    <property type="match status" value="1"/>
</dbReference>
<gene>
    <name evidence="2" type="ORF">SAMN05661109_00161</name>
</gene>
<dbReference type="EMBL" id="FOGQ01000001">
    <property type="protein sequence ID" value="SER41325.1"/>
    <property type="molecule type" value="Genomic_DNA"/>
</dbReference>
<dbReference type="SUPFAM" id="SSF53474">
    <property type="entry name" value="alpha/beta-Hydrolases"/>
    <property type="match status" value="1"/>
</dbReference>
<dbReference type="InterPro" id="IPR029058">
    <property type="entry name" value="AB_hydrolase_fold"/>
</dbReference>
<reference evidence="3" key="1">
    <citation type="submission" date="2016-10" db="EMBL/GenBank/DDBJ databases">
        <authorList>
            <person name="Varghese N."/>
            <person name="Submissions S."/>
        </authorList>
    </citation>
    <scope>NUCLEOTIDE SEQUENCE [LARGE SCALE GENOMIC DNA]</scope>
    <source>
        <strain evidence="3">DSM 20524</strain>
    </source>
</reference>
<evidence type="ECO:0000313" key="3">
    <source>
        <dbReference type="Proteomes" id="UP000198929"/>
    </source>
</evidence>
<dbReference type="Proteomes" id="UP000198929">
    <property type="component" value="Unassembled WGS sequence"/>
</dbReference>
<dbReference type="GO" id="GO:0016787">
    <property type="term" value="F:hydrolase activity"/>
    <property type="evidence" value="ECO:0007669"/>
    <property type="project" value="UniProtKB-KW"/>
</dbReference>
<sequence>MTPSAVHFDDLSWQPDELGDQFERADIQLGPDPEGEGEAVATLVRHLPGDSTGKPALLWVHGMTDYFFHDHVAEFFAAKGLPFYALDLRKCGRAHQVGQTWHYAEQLEHYFPELTAAVEAVAERHGSIVPIAHSTGGLIVPVWADHVRRTRPEVHAHLAGIVLNSAWLDMMYPQWALRIATPVIKFVGKLWPRIAIPGGNLGTYGKSIHSSAHGQWDFDLEKKPVGGHPKYLGWVRTVMANQDLVHRGQIDAGVPVLSLCSSKSYLNKPYSAASNTADTVLDVEQIQRWSPRLSKDVRVVEIQGARHDVFLSLENPRHHAFQITMQWLDQLGD</sequence>
<evidence type="ECO:0000313" key="2">
    <source>
        <dbReference type="EMBL" id="SER41325.1"/>
    </source>
</evidence>
<dbReference type="AlphaFoldDB" id="A0A1H9P077"/>
<keyword evidence="3" id="KW-1185">Reference proteome</keyword>
<dbReference type="Pfam" id="PF12146">
    <property type="entry name" value="Hydrolase_4"/>
    <property type="match status" value="1"/>
</dbReference>
<dbReference type="InterPro" id="IPR022742">
    <property type="entry name" value="Hydrolase_4"/>
</dbReference>
<accession>A0A1H9P077</accession>
<dbReference type="RefSeq" id="WP_092254799.1">
    <property type="nucleotide sequence ID" value="NZ_CP047199.1"/>
</dbReference>
<name>A0A1H9P077_9CORY</name>
<dbReference type="STRING" id="1121357.SAMN05661109_00161"/>
<keyword evidence="2" id="KW-0378">Hydrolase</keyword>
<organism evidence="2 3">
    <name type="scientific">Corynebacterium cystitidis DSM 20524</name>
    <dbReference type="NCBI Taxonomy" id="1121357"/>
    <lineage>
        <taxon>Bacteria</taxon>
        <taxon>Bacillati</taxon>
        <taxon>Actinomycetota</taxon>
        <taxon>Actinomycetes</taxon>
        <taxon>Mycobacteriales</taxon>
        <taxon>Corynebacteriaceae</taxon>
        <taxon>Corynebacterium</taxon>
    </lineage>
</organism>
<proteinExistence type="predicted"/>
<feature type="domain" description="Serine aminopeptidase S33" evidence="1">
    <location>
        <begin position="56"/>
        <end position="310"/>
    </location>
</feature>